<dbReference type="Pfam" id="PF04862">
    <property type="entry name" value="DUF642"/>
    <property type="match status" value="2"/>
</dbReference>
<dbReference type="Gramene" id="TraesCAD_scaffold_047475_01G000500.1">
    <property type="protein sequence ID" value="TraesCAD_scaffold_047475_01G000500.1"/>
    <property type="gene ID" value="TraesCAD_scaffold_047475_01G000500"/>
</dbReference>
<dbReference type="InterPro" id="IPR006946">
    <property type="entry name" value="DGR2-like_dom"/>
</dbReference>
<comment type="subcellular location">
    <subcellularLocation>
        <location evidence="1">Secreted</location>
        <location evidence="1">Cell wall</location>
    </subcellularLocation>
</comment>
<evidence type="ECO:0000256" key="5">
    <source>
        <dbReference type="ARBA" id="ARBA00023180"/>
    </source>
</evidence>
<evidence type="ECO:0000313" key="9">
    <source>
        <dbReference type="EnsemblPlants" id="TraesCS5A02G458700.1"/>
    </source>
</evidence>
<evidence type="ECO:0000256" key="3">
    <source>
        <dbReference type="ARBA" id="ARBA00022525"/>
    </source>
</evidence>
<feature type="region of interest" description="Disordered" evidence="6">
    <location>
        <begin position="30"/>
        <end position="52"/>
    </location>
</feature>
<accession>A0A3B6KRZ2</accession>
<reference evidence="9" key="2">
    <citation type="submission" date="2018-10" db="UniProtKB">
        <authorList>
            <consortium name="EnsemblPlants"/>
        </authorList>
    </citation>
    <scope>IDENTIFICATION</scope>
</reference>
<feature type="chain" id="PRO_5043176768" description="DUF642 domain-containing protein" evidence="7">
    <location>
        <begin position="21"/>
        <end position="432"/>
    </location>
</feature>
<dbReference type="Gramene" id="TraesROB_scaffold_053087_01G000400.1">
    <property type="protein sequence ID" value="TraesROB_scaffold_053087_01G000400.1"/>
    <property type="gene ID" value="TraesROB_scaffold_053087_01G000400"/>
</dbReference>
<dbReference type="Gramene" id="TraesCS5A03G1084300.1">
    <property type="protein sequence ID" value="TraesCS5A03G1084300.1.CDS"/>
    <property type="gene ID" value="TraesCS5A03G1084300"/>
</dbReference>
<evidence type="ECO:0000256" key="2">
    <source>
        <dbReference type="ARBA" id="ARBA00022512"/>
    </source>
</evidence>
<dbReference type="OrthoDB" id="1851446at2759"/>
<dbReference type="PANTHER" id="PTHR31265">
    <property type="entry name" value="OS02G0527500 PROTEIN-RELATED"/>
    <property type="match status" value="1"/>
</dbReference>
<dbReference type="GO" id="GO:0009505">
    <property type="term" value="C:plant-type cell wall"/>
    <property type="evidence" value="ECO:0000318"/>
    <property type="project" value="GO_Central"/>
</dbReference>
<name>A0A3B6KRZ2_WHEAT</name>
<dbReference type="Gramene" id="TraesCLE_scaffold_043818_01G000200.1">
    <property type="protein sequence ID" value="TraesCLE_scaffold_043818_01G000200.1"/>
    <property type="gene ID" value="TraesCLE_scaffold_043818_01G000200"/>
</dbReference>
<keyword evidence="5" id="KW-0325">Glycoprotein</keyword>
<keyword evidence="2" id="KW-0134">Cell wall</keyword>
<evidence type="ECO:0000259" key="8">
    <source>
        <dbReference type="Pfam" id="PF04862"/>
    </source>
</evidence>
<dbReference type="FunFam" id="2.60.120.260:FF:000031">
    <property type="entry name" value="DUF642 family protein"/>
    <property type="match status" value="1"/>
</dbReference>
<feature type="signal peptide" evidence="7">
    <location>
        <begin position="1"/>
        <end position="20"/>
    </location>
</feature>
<evidence type="ECO:0000256" key="6">
    <source>
        <dbReference type="SAM" id="MobiDB-lite"/>
    </source>
</evidence>
<dbReference type="EnsemblPlants" id="TraesCS5A02G458700.1">
    <property type="protein sequence ID" value="TraesCS5A02G458700.1"/>
    <property type="gene ID" value="TraesCS5A02G458700"/>
</dbReference>
<dbReference type="GO" id="GO:0030234">
    <property type="term" value="F:enzyme regulator activity"/>
    <property type="evidence" value="ECO:0000318"/>
    <property type="project" value="GO_Central"/>
</dbReference>
<dbReference type="Proteomes" id="UP000019116">
    <property type="component" value="Chromosome 5A"/>
</dbReference>
<proteinExistence type="predicted"/>
<feature type="compositionally biased region" description="Pro residues" evidence="6">
    <location>
        <begin position="30"/>
        <end position="42"/>
    </location>
</feature>
<feature type="domain" description="DUF642" evidence="8">
    <location>
        <begin position="57"/>
        <end position="214"/>
    </location>
</feature>
<dbReference type="AlphaFoldDB" id="A0A3B6KRZ2"/>
<feature type="domain" description="DUF642" evidence="8">
    <location>
        <begin position="261"/>
        <end position="427"/>
    </location>
</feature>
<dbReference type="InterPro" id="IPR008979">
    <property type="entry name" value="Galactose-bd-like_sf"/>
</dbReference>
<dbReference type="SUPFAM" id="SSF49785">
    <property type="entry name" value="Galactose-binding domain-like"/>
    <property type="match status" value="1"/>
</dbReference>
<sequence length="432" mass="45356">MELPWGALLLALLTVSASSAVATLAVTAPPPAPARAPAPVTAPAPAHASPQAQDAEGLLMNGNFETAPRKVNKTLIVGRHSLPGWTLRGHVEYVSAGPQPGGMFFAVPHGVHALRLGSHASASQNVSVRPGSLYALTFAATRTCAQDEALRIAVSPSLSAPADVAVRTLYSADTADTWAWGFRASSPVAEVTFSNPGVQEDAACGPLIDAVAIKELPTPYPTKGQIRPSSVVSPPRKCSAPSDVRSCLTMPLMYVAVADNLIKNDGFEIGPQVFKNSSVGVLLPPKQKDVTSPLPGWIIESLKAVRYIDAAHFSVPAGQYAVELVAGRESAIAQVIRTVPNRAYNLSYVVGDAKNGCHGSMLVEAFAANVTQKVPFQSTGKGGFKAASLRFVAAGVRTRVTFYSSYYHTKVTDGVSLCGPVLDQVKIMPLKL</sequence>
<dbReference type="Gramene" id="TraesCS5A02G458700.1">
    <property type="protein sequence ID" value="TraesCS5A02G458700.1"/>
    <property type="gene ID" value="TraesCS5A02G458700"/>
</dbReference>
<dbReference type="STRING" id="4565.A0A3B6KRZ2"/>
<gene>
    <name evidence="9" type="primary">LOC123105547</name>
</gene>
<keyword evidence="10" id="KW-1185">Reference proteome</keyword>
<evidence type="ECO:0000256" key="7">
    <source>
        <dbReference type="SAM" id="SignalP"/>
    </source>
</evidence>
<dbReference type="Gramene" id="TraesRN5A0101100400.1">
    <property type="protein sequence ID" value="TraesRN5A0101100400.1"/>
    <property type="gene ID" value="TraesRN5A0101100400"/>
</dbReference>
<protein>
    <recommendedName>
        <fullName evidence="8">DUF642 domain-containing protein</fullName>
    </recommendedName>
</protein>
<dbReference type="OMA" id="WEINGHV"/>
<dbReference type="PANTHER" id="PTHR31265:SF2">
    <property type="entry name" value="F17A17.37 PROTEIN"/>
    <property type="match status" value="1"/>
</dbReference>
<keyword evidence="4 7" id="KW-0732">Signal</keyword>
<organism evidence="9">
    <name type="scientific">Triticum aestivum</name>
    <name type="common">Wheat</name>
    <dbReference type="NCBI Taxonomy" id="4565"/>
    <lineage>
        <taxon>Eukaryota</taxon>
        <taxon>Viridiplantae</taxon>
        <taxon>Streptophyta</taxon>
        <taxon>Embryophyta</taxon>
        <taxon>Tracheophyta</taxon>
        <taxon>Spermatophyta</taxon>
        <taxon>Magnoliopsida</taxon>
        <taxon>Liliopsida</taxon>
        <taxon>Poales</taxon>
        <taxon>Poaceae</taxon>
        <taxon>BOP clade</taxon>
        <taxon>Pooideae</taxon>
        <taxon>Triticodae</taxon>
        <taxon>Triticeae</taxon>
        <taxon>Triticinae</taxon>
        <taxon>Triticum</taxon>
    </lineage>
</organism>
<evidence type="ECO:0000256" key="4">
    <source>
        <dbReference type="ARBA" id="ARBA00022729"/>
    </source>
</evidence>
<evidence type="ECO:0000256" key="1">
    <source>
        <dbReference type="ARBA" id="ARBA00004191"/>
    </source>
</evidence>
<feature type="compositionally biased region" description="Low complexity" evidence="6">
    <location>
        <begin position="43"/>
        <end position="52"/>
    </location>
</feature>
<keyword evidence="3" id="KW-0964">Secreted</keyword>
<evidence type="ECO:0000313" key="10">
    <source>
        <dbReference type="Proteomes" id="UP000019116"/>
    </source>
</evidence>
<reference evidence="9" key="1">
    <citation type="submission" date="2018-08" db="EMBL/GenBank/DDBJ databases">
        <authorList>
            <person name="Rossello M."/>
        </authorList>
    </citation>
    <scope>NUCLEOTIDE SEQUENCE [LARGE SCALE GENOMIC DNA]</scope>
    <source>
        <strain evidence="9">cv. Chinese Spring</strain>
    </source>
</reference>
<dbReference type="Gene3D" id="2.60.120.260">
    <property type="entry name" value="Galactose-binding domain-like"/>
    <property type="match status" value="1"/>
</dbReference>
<dbReference type="Gramene" id="TraesPARA_EIv1.0_1523910.2">
    <property type="protein sequence ID" value="TraesPARA_EIv1.0_1523910.2.CDS"/>
    <property type="gene ID" value="TraesPARA_EIv1.0_1523910"/>
</dbReference>
<dbReference type="InterPro" id="IPR052437">
    <property type="entry name" value="Pectin_Meth_Modulator"/>
</dbReference>
<dbReference type="Gramene" id="TraesWEE_scaffold_046520_01G000400.1">
    <property type="protein sequence ID" value="TraesWEE_scaffold_046520_01G000400.1"/>
    <property type="gene ID" value="TraesWEE_scaffold_046520_01G000400"/>
</dbReference>